<name>A0ABQ7G5C4_DUNSA</name>
<sequence>MTAGTQSAGSGGFSSTKKSSFLGLEDLVDLRETRTLFTAFDRMVRLSSGTRFCFPCFRSCLATFFPIFALAVGSSRSFRFTIIKEPKLNSSII</sequence>
<evidence type="ECO:0000313" key="3">
    <source>
        <dbReference type="Proteomes" id="UP000815325"/>
    </source>
</evidence>
<gene>
    <name evidence="2" type="ORF">DUNSADRAFT_15450</name>
</gene>
<dbReference type="Proteomes" id="UP000815325">
    <property type="component" value="Unassembled WGS sequence"/>
</dbReference>
<evidence type="ECO:0000256" key="1">
    <source>
        <dbReference type="SAM" id="Phobius"/>
    </source>
</evidence>
<proteinExistence type="predicted"/>
<comment type="caution">
    <text evidence="2">The sequence shown here is derived from an EMBL/GenBank/DDBJ whole genome shotgun (WGS) entry which is preliminary data.</text>
</comment>
<protein>
    <submittedName>
        <fullName evidence="2">Uncharacterized protein</fullName>
    </submittedName>
</protein>
<keyword evidence="3" id="KW-1185">Reference proteome</keyword>
<keyword evidence="1" id="KW-0472">Membrane</keyword>
<dbReference type="EMBL" id="MU070111">
    <property type="protein sequence ID" value="KAF5829809.1"/>
    <property type="molecule type" value="Genomic_DNA"/>
</dbReference>
<evidence type="ECO:0000313" key="2">
    <source>
        <dbReference type="EMBL" id="KAF5829809.1"/>
    </source>
</evidence>
<reference evidence="2" key="1">
    <citation type="submission" date="2017-08" db="EMBL/GenBank/DDBJ databases">
        <authorList>
            <person name="Polle J.E."/>
            <person name="Barry K."/>
            <person name="Cushman J."/>
            <person name="Schmutz J."/>
            <person name="Tran D."/>
            <person name="Hathwaick L.T."/>
            <person name="Yim W.C."/>
            <person name="Jenkins J."/>
            <person name="Mckie-Krisberg Z.M."/>
            <person name="Prochnik S."/>
            <person name="Lindquist E."/>
            <person name="Dockter R.B."/>
            <person name="Adam C."/>
            <person name="Molina H."/>
            <person name="Bunkerborg J."/>
            <person name="Jin E."/>
            <person name="Buchheim M."/>
            <person name="Magnuson J."/>
        </authorList>
    </citation>
    <scope>NUCLEOTIDE SEQUENCE</scope>
    <source>
        <strain evidence="2">CCAP 19/18</strain>
    </source>
</reference>
<feature type="transmembrane region" description="Helical" evidence="1">
    <location>
        <begin position="52"/>
        <end position="72"/>
    </location>
</feature>
<organism evidence="2 3">
    <name type="scientific">Dunaliella salina</name>
    <name type="common">Green alga</name>
    <name type="synonym">Protococcus salinus</name>
    <dbReference type="NCBI Taxonomy" id="3046"/>
    <lineage>
        <taxon>Eukaryota</taxon>
        <taxon>Viridiplantae</taxon>
        <taxon>Chlorophyta</taxon>
        <taxon>core chlorophytes</taxon>
        <taxon>Chlorophyceae</taxon>
        <taxon>CS clade</taxon>
        <taxon>Chlamydomonadales</taxon>
        <taxon>Dunaliellaceae</taxon>
        <taxon>Dunaliella</taxon>
    </lineage>
</organism>
<keyword evidence="1" id="KW-0812">Transmembrane</keyword>
<accession>A0ABQ7G5C4</accession>
<keyword evidence="1" id="KW-1133">Transmembrane helix</keyword>